<reference evidence="3" key="1">
    <citation type="submission" date="2021-01" db="EMBL/GenBank/DDBJ databases">
        <authorList>
            <consortium name="Genoscope - CEA"/>
            <person name="William W."/>
        </authorList>
    </citation>
    <scope>NUCLEOTIDE SEQUENCE</scope>
</reference>
<dbReference type="InterPro" id="IPR051728">
    <property type="entry name" value="RING-FYVE_E3_ubiquitin-ligase"/>
</dbReference>
<dbReference type="PANTHER" id="PTHR14879">
    <property type="entry name" value="CASPASE REGULATOR, RING FINGER DOMAIN-CONTAINING"/>
    <property type="match status" value="1"/>
</dbReference>
<dbReference type="OrthoDB" id="1711136at2759"/>
<dbReference type="AlphaFoldDB" id="A0A8S1RGA2"/>
<dbReference type="Pfam" id="PF13920">
    <property type="entry name" value="zf-C3HC4_3"/>
    <property type="match status" value="1"/>
</dbReference>
<comment type="caution">
    <text evidence="3">The sequence shown here is derived from an EMBL/GenBank/DDBJ whole genome shotgun (WGS) entry which is preliminary data.</text>
</comment>
<keyword evidence="1" id="KW-0479">Metal-binding</keyword>
<keyword evidence="4" id="KW-1185">Reference proteome</keyword>
<evidence type="ECO:0000313" key="3">
    <source>
        <dbReference type="EMBL" id="CAD8126352.1"/>
    </source>
</evidence>
<accession>A0A8S1RGA2</accession>
<evidence type="ECO:0000256" key="1">
    <source>
        <dbReference type="PROSITE-ProRule" id="PRU00175"/>
    </source>
</evidence>
<evidence type="ECO:0000313" key="4">
    <source>
        <dbReference type="Proteomes" id="UP000692954"/>
    </source>
</evidence>
<proteinExistence type="predicted"/>
<dbReference type="GO" id="GO:0008270">
    <property type="term" value="F:zinc ion binding"/>
    <property type="evidence" value="ECO:0007669"/>
    <property type="project" value="UniProtKB-KW"/>
</dbReference>
<keyword evidence="1" id="KW-0862">Zinc</keyword>
<feature type="domain" description="RING-type" evidence="2">
    <location>
        <begin position="401"/>
        <end position="436"/>
    </location>
</feature>
<dbReference type="PANTHER" id="PTHR14879:SF5">
    <property type="entry name" value="RING-TYPE DOMAIN-CONTAINING PROTEIN"/>
    <property type="match status" value="1"/>
</dbReference>
<dbReference type="InterPro" id="IPR001841">
    <property type="entry name" value="Znf_RING"/>
</dbReference>
<protein>
    <recommendedName>
        <fullName evidence="2">RING-type domain-containing protein</fullName>
    </recommendedName>
</protein>
<dbReference type="PROSITE" id="PS50089">
    <property type="entry name" value="ZF_RING_2"/>
    <property type="match status" value="1"/>
</dbReference>
<gene>
    <name evidence="3" type="ORF">PSON_ATCC_30995.1.T1660125</name>
</gene>
<keyword evidence="1" id="KW-0863">Zinc-finger</keyword>
<dbReference type="EMBL" id="CAJJDN010000166">
    <property type="protein sequence ID" value="CAD8126352.1"/>
    <property type="molecule type" value="Genomic_DNA"/>
</dbReference>
<evidence type="ECO:0000259" key="2">
    <source>
        <dbReference type="PROSITE" id="PS50089"/>
    </source>
</evidence>
<sequence>MINIKIPLYTFGTAINHINLRELDQSPSKSTQILLQNSTFNIYICHFSQLSKDLLINKNVILLIQFEELIEFDEQLQNLFDLIHFAQVKKVLCLIVLKESIKKCQWKIDIVKKYIEISTQKFIVPNYSQPNYNIQSIQSEQNILNQLYFFQTTPIDPDFNKNNDVLMQILSRNKNELEVALIKGIIISSDFCFFENQNAENKKIQIIEIEGNLNYRYSNQDNQIFRIKISDDTELKNQSFISNNPFQIKQFTEIIVFKAKFNSIKSEENFYMNYRKTSNMSVLIGGEQYDIKNLEFFNSTSYNKFKLTLSSSKFVCVQQFSSEKGLSINNQLIIIDKVSEEIIAFGEVEEDNFQINLTQNIHQQQIIQEIEEFYLPLNDEDILQNIARGELQQKGNHIIKCRICMENCSNTLLIPCGHLRYCFDCSADIQDCLFCDSKILSKKKINVKLIQQNQNELLKDLMWKYQDLLRFSLQQNINVEQNLKINRIKNQINFNQYYCQKCNKSKGTRFVNCEKNHLINYCEECSKQIKECELNGCNQNQLHKGEIQFKFDE</sequence>
<dbReference type="Proteomes" id="UP000692954">
    <property type="component" value="Unassembled WGS sequence"/>
</dbReference>
<name>A0A8S1RGA2_9CILI</name>
<organism evidence="3 4">
    <name type="scientific">Paramecium sonneborni</name>
    <dbReference type="NCBI Taxonomy" id="65129"/>
    <lineage>
        <taxon>Eukaryota</taxon>
        <taxon>Sar</taxon>
        <taxon>Alveolata</taxon>
        <taxon>Ciliophora</taxon>
        <taxon>Intramacronucleata</taxon>
        <taxon>Oligohymenophorea</taxon>
        <taxon>Peniculida</taxon>
        <taxon>Parameciidae</taxon>
        <taxon>Paramecium</taxon>
    </lineage>
</organism>